<keyword evidence="5" id="KW-1185">Reference proteome</keyword>
<dbReference type="GO" id="GO:0003713">
    <property type="term" value="F:transcription coactivator activity"/>
    <property type="evidence" value="ECO:0007669"/>
    <property type="project" value="TreeGrafter"/>
</dbReference>
<feature type="region of interest" description="Disordered" evidence="1">
    <location>
        <begin position="821"/>
        <end position="853"/>
    </location>
</feature>
<dbReference type="InterPro" id="IPR011333">
    <property type="entry name" value="SKP1/BTB/POZ_sf"/>
</dbReference>
<dbReference type="PANTHER" id="PTHR46007:SF8">
    <property type="entry name" value="C2H2-TYPE DOMAIN-CONTAINING PROTEIN"/>
    <property type="match status" value="1"/>
</dbReference>
<evidence type="ECO:0000313" key="5">
    <source>
        <dbReference type="Proteomes" id="UP000654075"/>
    </source>
</evidence>
<feature type="region of interest" description="Disordered" evidence="1">
    <location>
        <begin position="564"/>
        <end position="583"/>
    </location>
</feature>
<evidence type="ECO:0000313" key="2">
    <source>
        <dbReference type="EMBL" id="CAE8621907.1"/>
    </source>
</evidence>
<feature type="compositionally biased region" description="Low complexity" evidence="1">
    <location>
        <begin position="824"/>
        <end position="843"/>
    </location>
</feature>
<feature type="region of interest" description="Disordered" evidence="1">
    <location>
        <begin position="233"/>
        <end position="255"/>
    </location>
</feature>
<protein>
    <recommendedName>
        <fullName evidence="6">BTB domain-containing protein</fullName>
    </recommendedName>
</protein>
<dbReference type="InterPro" id="IPR051647">
    <property type="entry name" value="Mediator_comp_sub12"/>
</dbReference>
<dbReference type="EMBL" id="CAJNNW010025251">
    <property type="protein sequence ID" value="CAE8676474.1"/>
    <property type="molecule type" value="Genomic_DNA"/>
</dbReference>
<sequence length="994" mass="107238">MDDASNGGNELANALNRRKLRSEAQGAVFEVAGGTSNTDVTWDQHMDTQFTPRGAARGSPRLLAKELTGTTAGQKPHADGDVNASAMTSESHGDDNASEATVTDGDQDEVRELPNIPADTLSAADIDLSVVIKRSDLPMDIEDRAIQRDQDETATQPASPARTCSPVDAEAEPRQGPQEQVEELAGQLAGKLEHSFAWGSSSAPARQGAEEDELQAPGDSSVLEAVAALVPAERQGTTDEKAWQEQEQEQETVPEQVEDVLSMSSSSYFRPYQQRGSVASTSDPLAMSMGAAPALNSQNQLSMEMQWQQQQALLQQRQMQQQKLIEQQQPFPRARGEVRHTRLAEVAGEVASLGEAVRDLIEAPQTVCGEAPVPAQRRLAHPAELQSLLQLAQNIQARSRLPEQDLEDAGWPTAALRPIRELVQRLGVWQQSEEAAKQAISDASSQRNSSLSEVVAVLERFLTAWRDLSTAAAANGEPNRLRVRVDLGIERRAKGAALMVSALLDQALALARRAPDLVAVRRMEALLAWQVELGPAADLGVTPLLQHALKELCECVHGLGPGHLDSTSGGSSGSGGLSAPGPQLQRPEVLWSAIVNGDTHTVDSIIRQGGLVSGRTKDPSGHSVLWNALAFQRAEVALLILRHFPPDALHGVSLGELHHRSGNSLLHLISSLQPFTPVCEGLFAMLFERMPEAVRLHRNARGQTFVHVAAGRLNFWALHFAAARGLLPLFSAEDGEGWTPRKLLASHLASKKVAEEVPISVVDQSRFPSWCSLGAFQPPSAGSAPPFADVEVDVVDEERGCVRLHSHRVILSASSEVWHDTLRQQHQQQQQQQQQQQSASGQQDASESSPSSCVLALDPKTECSSLEVTICALRFLYTRDAESCSFRSNAPLLFQLLRLSTRCKLPPQLSALALDNLLQGVDDASGTAGMAASLVPTLISEAGALLLSQEVRRFLARRLICHDAAWDAAEAAEVGAAAVLEAALAELEPCFRRL</sequence>
<gene>
    <name evidence="2" type="ORF">PGLA1383_LOCUS39423</name>
    <name evidence="3" type="ORF">PGLA2088_LOCUS19897</name>
</gene>
<evidence type="ECO:0000313" key="3">
    <source>
        <dbReference type="EMBL" id="CAE8676474.1"/>
    </source>
</evidence>
<dbReference type="InterPro" id="IPR036770">
    <property type="entry name" value="Ankyrin_rpt-contain_sf"/>
</dbReference>
<dbReference type="EMBL" id="CAJNNV010027841">
    <property type="protein sequence ID" value="CAE8621907.1"/>
    <property type="molecule type" value="Genomic_DNA"/>
</dbReference>
<evidence type="ECO:0008006" key="6">
    <source>
        <dbReference type="Google" id="ProtNLM"/>
    </source>
</evidence>
<dbReference type="GO" id="GO:0045944">
    <property type="term" value="P:positive regulation of transcription by RNA polymerase II"/>
    <property type="evidence" value="ECO:0007669"/>
    <property type="project" value="TreeGrafter"/>
</dbReference>
<dbReference type="PANTHER" id="PTHR46007">
    <property type="entry name" value="MEDIATOR OF RNA POLYMERASE II TRANSCRIPTION SUBUNIT 12"/>
    <property type="match status" value="1"/>
</dbReference>
<feature type="region of interest" description="Disordered" evidence="1">
    <location>
        <begin position="37"/>
        <end position="109"/>
    </location>
</feature>
<reference evidence="3" key="1">
    <citation type="submission" date="2021-02" db="EMBL/GenBank/DDBJ databases">
        <authorList>
            <person name="Dougan E. K."/>
            <person name="Rhodes N."/>
            <person name="Thang M."/>
            <person name="Chan C."/>
        </authorList>
    </citation>
    <scope>NUCLEOTIDE SEQUENCE</scope>
</reference>
<dbReference type="GO" id="GO:0016592">
    <property type="term" value="C:mediator complex"/>
    <property type="evidence" value="ECO:0007669"/>
    <property type="project" value="TreeGrafter"/>
</dbReference>
<feature type="compositionally biased region" description="Acidic residues" evidence="1">
    <location>
        <begin position="246"/>
        <end position="255"/>
    </location>
</feature>
<dbReference type="Proteomes" id="UP000654075">
    <property type="component" value="Unassembled WGS sequence"/>
</dbReference>
<feature type="compositionally biased region" description="Polar residues" evidence="1">
    <location>
        <begin position="37"/>
        <end position="51"/>
    </location>
</feature>
<dbReference type="Proteomes" id="UP000626109">
    <property type="component" value="Unassembled WGS sequence"/>
</dbReference>
<proteinExistence type="predicted"/>
<accession>A0A813JE20</accession>
<feature type="region of interest" description="Disordered" evidence="1">
    <location>
        <begin position="147"/>
        <end position="217"/>
    </location>
</feature>
<evidence type="ECO:0000256" key="1">
    <source>
        <dbReference type="SAM" id="MobiDB-lite"/>
    </source>
</evidence>
<organism evidence="3 4">
    <name type="scientific">Polarella glacialis</name>
    <name type="common">Dinoflagellate</name>
    <dbReference type="NCBI Taxonomy" id="89957"/>
    <lineage>
        <taxon>Eukaryota</taxon>
        <taxon>Sar</taxon>
        <taxon>Alveolata</taxon>
        <taxon>Dinophyceae</taxon>
        <taxon>Suessiales</taxon>
        <taxon>Suessiaceae</taxon>
        <taxon>Polarella</taxon>
    </lineage>
</organism>
<dbReference type="OrthoDB" id="475400at2759"/>
<evidence type="ECO:0000313" key="4">
    <source>
        <dbReference type="Proteomes" id="UP000626109"/>
    </source>
</evidence>
<dbReference type="Gene3D" id="3.30.710.10">
    <property type="entry name" value="Potassium Channel Kv1.1, Chain A"/>
    <property type="match status" value="1"/>
</dbReference>
<comment type="caution">
    <text evidence="3">The sequence shown here is derived from an EMBL/GenBank/DDBJ whole genome shotgun (WGS) entry which is preliminary data.</text>
</comment>
<dbReference type="Gene3D" id="1.25.40.20">
    <property type="entry name" value="Ankyrin repeat-containing domain"/>
    <property type="match status" value="1"/>
</dbReference>
<name>A0A813JE20_POLGL</name>
<dbReference type="AlphaFoldDB" id="A0A813JE20"/>